<dbReference type="PANTHER" id="PTHR43212">
    <property type="entry name" value="QUERCETIN 2,3-DIOXYGENASE"/>
    <property type="match status" value="1"/>
</dbReference>
<dbReference type="InterPro" id="IPR014710">
    <property type="entry name" value="RmlC-like_jellyroll"/>
</dbReference>
<name>A0ABU6BGN8_9BACL</name>
<proteinExistence type="inferred from homology"/>
<dbReference type="PANTHER" id="PTHR43212:SF3">
    <property type="entry name" value="QUERCETIN 2,3-DIOXYGENASE"/>
    <property type="match status" value="1"/>
</dbReference>
<dbReference type="InterPro" id="IPR012093">
    <property type="entry name" value="Pirin"/>
</dbReference>
<organism evidence="4 5">
    <name type="scientific">Geobacillus icigianus</name>
    <dbReference type="NCBI Taxonomy" id="1430331"/>
    <lineage>
        <taxon>Bacteria</taxon>
        <taxon>Bacillati</taxon>
        <taxon>Bacillota</taxon>
        <taxon>Bacilli</taxon>
        <taxon>Bacillales</taxon>
        <taxon>Anoxybacillaceae</taxon>
        <taxon>Geobacillus</taxon>
    </lineage>
</organism>
<evidence type="ECO:0000256" key="1">
    <source>
        <dbReference type="ARBA" id="ARBA00008416"/>
    </source>
</evidence>
<accession>A0ABU6BGN8</accession>
<dbReference type="Pfam" id="PF02678">
    <property type="entry name" value="Pirin"/>
    <property type="match status" value="1"/>
</dbReference>
<dbReference type="InterPro" id="IPR003829">
    <property type="entry name" value="Pirin_N_dom"/>
</dbReference>
<evidence type="ECO:0000313" key="5">
    <source>
        <dbReference type="Proteomes" id="UP000029267"/>
    </source>
</evidence>
<dbReference type="Gene3D" id="2.60.120.10">
    <property type="entry name" value="Jelly Rolls"/>
    <property type="match status" value="1"/>
</dbReference>
<dbReference type="InterPro" id="IPR011051">
    <property type="entry name" value="RmlC_Cupin_sf"/>
</dbReference>
<sequence length="73" mass="8221">MIQIDRASSRYHADYGWLKTYYSFSFDEYCDPNNVQFGPLRGGNDDFVAPLAGFGAHPHIEMEIVSVKGVFAT</sequence>
<evidence type="ECO:0000259" key="3">
    <source>
        <dbReference type="Pfam" id="PF02678"/>
    </source>
</evidence>
<evidence type="ECO:0000313" key="4">
    <source>
        <dbReference type="EMBL" id="MEB3751074.1"/>
    </source>
</evidence>
<feature type="domain" description="Pirin N-terminal" evidence="3">
    <location>
        <begin position="11"/>
        <end position="66"/>
    </location>
</feature>
<protein>
    <submittedName>
        <fullName evidence="4">Quercetin 2,3-dioxygenase</fullName>
        <ecNumber evidence="4">1.13.11.24</ecNumber>
    </submittedName>
</protein>
<dbReference type="EC" id="1.13.11.24" evidence="4"/>
<dbReference type="SUPFAM" id="SSF51182">
    <property type="entry name" value="RmlC-like cupins"/>
    <property type="match status" value="1"/>
</dbReference>
<reference evidence="4 5" key="1">
    <citation type="journal article" date="2014" name="Genome Announc.">
        <title>Draft Genome Sequence of Geobacillus icigianus Strain G1w1T Isolated from Hot Springs in the Valley of Geysers, Kamchatka (Russian Federation).</title>
        <authorList>
            <person name="Bryanskaya A.V."/>
            <person name="Rozanov A.S."/>
            <person name="Logacheva M.D."/>
            <person name="Kotenko A.V."/>
            <person name="Peltek S.E."/>
        </authorList>
    </citation>
    <scope>NUCLEOTIDE SEQUENCE [LARGE SCALE GENOMIC DNA]</scope>
    <source>
        <strain evidence="4 5">G1w1</strain>
    </source>
</reference>
<keyword evidence="4" id="KW-0560">Oxidoreductase</keyword>
<evidence type="ECO:0000256" key="2">
    <source>
        <dbReference type="RuleBase" id="RU003457"/>
    </source>
</evidence>
<comment type="similarity">
    <text evidence="1 2">Belongs to the pirin family.</text>
</comment>
<dbReference type="GO" id="GO:0008127">
    <property type="term" value="F:quercetin 2,3-dioxygenase activity"/>
    <property type="evidence" value="ECO:0007669"/>
    <property type="project" value="UniProtKB-EC"/>
</dbReference>
<dbReference type="Proteomes" id="UP000029267">
    <property type="component" value="Unassembled WGS sequence"/>
</dbReference>
<comment type="caution">
    <text evidence="4">The sequence shown here is derived from an EMBL/GenBank/DDBJ whole genome shotgun (WGS) entry which is preliminary data.</text>
</comment>
<dbReference type="EMBL" id="JPYA02000002">
    <property type="protein sequence ID" value="MEB3751074.1"/>
    <property type="molecule type" value="Genomic_DNA"/>
</dbReference>
<gene>
    <name evidence="4" type="ORF">EP10_001915</name>
</gene>
<keyword evidence="5" id="KW-1185">Reference proteome</keyword>